<dbReference type="EMBL" id="JAKOGI010000085">
    <property type="protein sequence ID" value="KAJ8444837.1"/>
    <property type="molecule type" value="Genomic_DNA"/>
</dbReference>
<keyword evidence="2" id="KW-1185">Reference proteome</keyword>
<evidence type="ECO:0000313" key="1">
    <source>
        <dbReference type="EMBL" id="KAJ8444837.1"/>
    </source>
</evidence>
<protein>
    <submittedName>
        <fullName evidence="1">Uncharacterized protein</fullName>
    </submittedName>
</protein>
<dbReference type="Proteomes" id="UP001153076">
    <property type="component" value="Unassembled WGS sequence"/>
</dbReference>
<name>A0A9Q1QJS8_9CARY</name>
<proteinExistence type="predicted"/>
<dbReference type="AlphaFoldDB" id="A0A9Q1QJS8"/>
<sequence length="337" mass="38788">MEMIQLKKDWIGCVQTVTEVPYSLMLRYADVTSNRRKLEGRDLKNFGLLIIIVRRLSQMLGAMRSRTDFLKFQDHNSSWFHHKANVRSSINQITELMDANGNICTDPKDLQLIVVDYFKNLFSIERSNHIDFQQKISSEMNEYFCQPYHEAFKAFNQMHLGKAPGSGDDVTHTILNILNGCNFPHRLNYSHVVLFPKKHSSNEIGHFKPDSKWVPRSNAFKILTPVKVEARLSRVGDLLDQIKWIGTIPINSICLSIDIEAILSIPLCPSWLRDKLTCHYSPENKLLNQLIILFCRFKIGSTQYVAMMPNWGVGCMIDAHANLRPYSTSRKEWVGGD</sequence>
<organism evidence="1 2">
    <name type="scientific">Carnegiea gigantea</name>
    <dbReference type="NCBI Taxonomy" id="171969"/>
    <lineage>
        <taxon>Eukaryota</taxon>
        <taxon>Viridiplantae</taxon>
        <taxon>Streptophyta</taxon>
        <taxon>Embryophyta</taxon>
        <taxon>Tracheophyta</taxon>
        <taxon>Spermatophyta</taxon>
        <taxon>Magnoliopsida</taxon>
        <taxon>eudicotyledons</taxon>
        <taxon>Gunneridae</taxon>
        <taxon>Pentapetalae</taxon>
        <taxon>Caryophyllales</taxon>
        <taxon>Cactineae</taxon>
        <taxon>Cactaceae</taxon>
        <taxon>Cactoideae</taxon>
        <taxon>Echinocereeae</taxon>
        <taxon>Carnegiea</taxon>
    </lineage>
</organism>
<accession>A0A9Q1QJS8</accession>
<comment type="caution">
    <text evidence="1">The sequence shown here is derived from an EMBL/GenBank/DDBJ whole genome shotgun (WGS) entry which is preliminary data.</text>
</comment>
<reference evidence="1" key="1">
    <citation type="submission" date="2022-04" db="EMBL/GenBank/DDBJ databases">
        <title>Carnegiea gigantea Genome sequencing and assembly v2.</title>
        <authorList>
            <person name="Copetti D."/>
            <person name="Sanderson M.J."/>
            <person name="Burquez A."/>
            <person name="Wojciechowski M.F."/>
        </authorList>
    </citation>
    <scope>NUCLEOTIDE SEQUENCE</scope>
    <source>
        <strain evidence="1">SGP5-SGP5p</strain>
        <tissue evidence="1">Aerial part</tissue>
    </source>
</reference>
<gene>
    <name evidence="1" type="ORF">Cgig2_008894</name>
</gene>
<evidence type="ECO:0000313" key="2">
    <source>
        <dbReference type="Proteomes" id="UP001153076"/>
    </source>
</evidence>